<dbReference type="EMBL" id="JBHUMV010000008">
    <property type="protein sequence ID" value="MFD2755777.1"/>
    <property type="molecule type" value="Genomic_DNA"/>
</dbReference>
<evidence type="ECO:0000259" key="5">
    <source>
        <dbReference type="PROSITE" id="PS50931"/>
    </source>
</evidence>
<keyword evidence="3" id="KW-0238">DNA-binding</keyword>
<dbReference type="Proteomes" id="UP001597463">
    <property type="component" value="Unassembled WGS sequence"/>
</dbReference>
<dbReference type="PROSITE" id="PS50931">
    <property type="entry name" value="HTH_LYSR"/>
    <property type="match status" value="1"/>
</dbReference>
<protein>
    <submittedName>
        <fullName evidence="6">LysR family transcriptional regulator</fullName>
    </submittedName>
</protein>
<dbReference type="SUPFAM" id="SSF46785">
    <property type="entry name" value="Winged helix' DNA-binding domain"/>
    <property type="match status" value="1"/>
</dbReference>
<organism evidence="6 7">
    <name type="scientific">Comamonas terrae</name>
    <dbReference type="NCBI Taxonomy" id="673548"/>
    <lineage>
        <taxon>Bacteria</taxon>
        <taxon>Pseudomonadati</taxon>
        <taxon>Pseudomonadota</taxon>
        <taxon>Betaproteobacteria</taxon>
        <taxon>Burkholderiales</taxon>
        <taxon>Comamonadaceae</taxon>
        <taxon>Comamonas</taxon>
    </lineage>
</organism>
<sequence>MHIHARGLLYFDAIRRSGSIRGAARQLFIDASAVNRQLIQLEQELGFALFERLSSGLQLTPAGELFARHATHVLQDAEWLENELDMLRGLQRGKVHVVGVESLHCALLPEVIGTMLERHPGISLQVSSASSGHIADYVASGRADVGLAFDMPQHEDVVHAASGQFRLGALVADGHPLARRRSVTLAQCTPWPFILGTEDLASYALIQGELQNLPEPPRAVVRATSVELMKRLAAAGHGIAFQTRLGLEATASAATPAARFVPLESAQGTPILGPLGIHVRSGRSLPPATAAFVECASQVIQRLAAQETRPKRR</sequence>
<dbReference type="InterPro" id="IPR005119">
    <property type="entry name" value="LysR_subst-bd"/>
</dbReference>
<gene>
    <name evidence="6" type="ORF">ACFSW6_17045</name>
</gene>
<evidence type="ECO:0000313" key="7">
    <source>
        <dbReference type="Proteomes" id="UP001597463"/>
    </source>
</evidence>
<dbReference type="PANTHER" id="PTHR30419">
    <property type="entry name" value="HTH-TYPE TRANSCRIPTIONAL REGULATOR YBHD"/>
    <property type="match status" value="1"/>
</dbReference>
<reference evidence="7" key="1">
    <citation type="journal article" date="2019" name="Int. J. Syst. Evol. Microbiol.">
        <title>The Global Catalogue of Microorganisms (GCM) 10K type strain sequencing project: providing services to taxonomists for standard genome sequencing and annotation.</title>
        <authorList>
            <consortium name="The Broad Institute Genomics Platform"/>
            <consortium name="The Broad Institute Genome Sequencing Center for Infectious Disease"/>
            <person name="Wu L."/>
            <person name="Ma J."/>
        </authorList>
    </citation>
    <scope>NUCLEOTIDE SEQUENCE [LARGE SCALE GENOMIC DNA]</scope>
    <source>
        <strain evidence="7">TISTR 1906</strain>
    </source>
</reference>
<dbReference type="Pfam" id="PF00126">
    <property type="entry name" value="HTH_1"/>
    <property type="match status" value="1"/>
</dbReference>
<accession>A0ABW5UQA5</accession>
<evidence type="ECO:0000256" key="4">
    <source>
        <dbReference type="ARBA" id="ARBA00023163"/>
    </source>
</evidence>
<dbReference type="InterPro" id="IPR000847">
    <property type="entry name" value="LysR_HTH_N"/>
</dbReference>
<evidence type="ECO:0000256" key="3">
    <source>
        <dbReference type="ARBA" id="ARBA00023125"/>
    </source>
</evidence>
<dbReference type="Pfam" id="PF03466">
    <property type="entry name" value="LysR_substrate"/>
    <property type="match status" value="1"/>
</dbReference>
<dbReference type="Gene3D" id="3.40.190.290">
    <property type="match status" value="1"/>
</dbReference>
<dbReference type="InterPro" id="IPR050950">
    <property type="entry name" value="HTH-type_LysR_regulators"/>
</dbReference>
<dbReference type="InterPro" id="IPR036390">
    <property type="entry name" value="WH_DNA-bd_sf"/>
</dbReference>
<feature type="domain" description="HTH lysR-type" evidence="5">
    <location>
        <begin position="3"/>
        <end position="60"/>
    </location>
</feature>
<evidence type="ECO:0000256" key="2">
    <source>
        <dbReference type="ARBA" id="ARBA00023015"/>
    </source>
</evidence>
<keyword evidence="2" id="KW-0805">Transcription regulation</keyword>
<keyword evidence="4" id="KW-0804">Transcription</keyword>
<proteinExistence type="inferred from homology"/>
<dbReference type="SUPFAM" id="SSF53850">
    <property type="entry name" value="Periplasmic binding protein-like II"/>
    <property type="match status" value="1"/>
</dbReference>
<evidence type="ECO:0000313" key="6">
    <source>
        <dbReference type="EMBL" id="MFD2755777.1"/>
    </source>
</evidence>
<dbReference type="PANTHER" id="PTHR30419:SF2">
    <property type="entry name" value="LYSR FAMILY TRANSCRIPTIONAL REGULATOR"/>
    <property type="match status" value="1"/>
</dbReference>
<dbReference type="InterPro" id="IPR036388">
    <property type="entry name" value="WH-like_DNA-bd_sf"/>
</dbReference>
<keyword evidence="7" id="KW-1185">Reference proteome</keyword>
<evidence type="ECO:0000256" key="1">
    <source>
        <dbReference type="ARBA" id="ARBA00009437"/>
    </source>
</evidence>
<name>A0ABW5UQA5_9BURK</name>
<comment type="caution">
    <text evidence="6">The sequence shown here is derived from an EMBL/GenBank/DDBJ whole genome shotgun (WGS) entry which is preliminary data.</text>
</comment>
<dbReference type="RefSeq" id="WP_066481105.1">
    <property type="nucleotide sequence ID" value="NZ_BCNT01000015.1"/>
</dbReference>
<comment type="similarity">
    <text evidence="1">Belongs to the LysR transcriptional regulatory family.</text>
</comment>
<dbReference type="Gene3D" id="1.10.10.10">
    <property type="entry name" value="Winged helix-like DNA-binding domain superfamily/Winged helix DNA-binding domain"/>
    <property type="match status" value="1"/>
</dbReference>